<evidence type="ECO:0000313" key="3">
    <source>
        <dbReference type="EMBL" id="KAI7751806.1"/>
    </source>
</evidence>
<dbReference type="Gene3D" id="1.25.10.10">
    <property type="entry name" value="Leucine-rich Repeat Variant"/>
    <property type="match status" value="1"/>
</dbReference>
<dbReference type="PANTHER" id="PTHR31355:SF25">
    <property type="entry name" value="MT-ASSOCIATED PROTEIN TORTIFOLIA1_SPIRAL2"/>
    <property type="match status" value="1"/>
</dbReference>
<reference evidence="3" key="1">
    <citation type="submission" date="2022-06" db="EMBL/GenBank/DDBJ databases">
        <title>Uncovering the hologenomic basis of an extraordinary plant invasion.</title>
        <authorList>
            <person name="Bieker V.C."/>
            <person name="Martin M.D."/>
            <person name="Gilbert T."/>
            <person name="Hodgins K."/>
            <person name="Battlay P."/>
            <person name="Petersen B."/>
            <person name="Wilson J."/>
        </authorList>
    </citation>
    <scope>NUCLEOTIDE SEQUENCE</scope>
    <source>
        <strain evidence="3">AA19_3_7</strain>
        <tissue evidence="3">Leaf</tissue>
    </source>
</reference>
<protein>
    <recommendedName>
        <fullName evidence="2">TORTIFOLIA1/SINE1-2 N-terminal domain-containing protein</fullName>
    </recommendedName>
</protein>
<keyword evidence="4" id="KW-1185">Reference proteome</keyword>
<sequence length="410" mass="44652">MSVAKPFVDALVTEQDVNAQIGSGLCLAAVVNGAPDPDTGYLTRLLPRVIKLLKSNGFKAKAALLTVVVSIIRVGGGSSPVVVRSLVGLMTEFVAKSDDWAVRKGAAEVLEVLAIVEGDLLVEYKAACLKTFEAKKFDKVKGVRETMNQMIEAWNAVVDAPDSHSPKEEAEIQNPPRTPQITNKRNVPSGSSTGRKTGPAMFRKLDRKKPNDPKLDTTTGQHIKPTSLKQETKRALFSEISDEKMPESQLLEDVSSSGVARTKPDLNIDSVHQESEDLSLIRNQLVQIEIQQSNLFDLLEKYIGSSQDGMRSLESRVRGLESTLDEISYDLAKSSGPGSKPEPTFCCRLPGADLLSSKLWKKSEIQPSNTRFASLSSLKNVNRELKNVGFRLDGGGSGLIKNPLAEVPRM</sequence>
<dbReference type="EMBL" id="JAMZMK010005811">
    <property type="protein sequence ID" value="KAI7751806.1"/>
    <property type="molecule type" value="Genomic_DNA"/>
</dbReference>
<organism evidence="3 4">
    <name type="scientific">Ambrosia artemisiifolia</name>
    <name type="common">Common ragweed</name>
    <dbReference type="NCBI Taxonomy" id="4212"/>
    <lineage>
        <taxon>Eukaryota</taxon>
        <taxon>Viridiplantae</taxon>
        <taxon>Streptophyta</taxon>
        <taxon>Embryophyta</taxon>
        <taxon>Tracheophyta</taxon>
        <taxon>Spermatophyta</taxon>
        <taxon>Magnoliopsida</taxon>
        <taxon>eudicotyledons</taxon>
        <taxon>Gunneridae</taxon>
        <taxon>Pentapetalae</taxon>
        <taxon>asterids</taxon>
        <taxon>campanulids</taxon>
        <taxon>Asterales</taxon>
        <taxon>Asteraceae</taxon>
        <taxon>Asteroideae</taxon>
        <taxon>Heliantheae alliance</taxon>
        <taxon>Heliantheae</taxon>
        <taxon>Ambrosia</taxon>
    </lineage>
</organism>
<evidence type="ECO:0000259" key="2">
    <source>
        <dbReference type="Pfam" id="PF24714"/>
    </source>
</evidence>
<feature type="region of interest" description="Disordered" evidence="1">
    <location>
        <begin position="161"/>
        <end position="222"/>
    </location>
</feature>
<dbReference type="InterPro" id="IPR016024">
    <property type="entry name" value="ARM-type_fold"/>
</dbReference>
<dbReference type="InterPro" id="IPR057600">
    <property type="entry name" value="TORTIFOLIA1/SINE1-2_N"/>
</dbReference>
<dbReference type="Proteomes" id="UP001206925">
    <property type="component" value="Unassembled WGS sequence"/>
</dbReference>
<proteinExistence type="predicted"/>
<dbReference type="Pfam" id="PF24714">
    <property type="entry name" value="TOR1L1_N"/>
    <property type="match status" value="1"/>
</dbReference>
<dbReference type="AlphaFoldDB" id="A0AAD5D498"/>
<dbReference type="PANTHER" id="PTHR31355">
    <property type="entry name" value="MICROTUBULE-ASSOCIATED PROTEIN TORTIFOLIA1"/>
    <property type="match status" value="1"/>
</dbReference>
<dbReference type="GO" id="GO:0005874">
    <property type="term" value="C:microtubule"/>
    <property type="evidence" value="ECO:0007669"/>
    <property type="project" value="InterPro"/>
</dbReference>
<dbReference type="InterPro" id="IPR033337">
    <property type="entry name" value="TORTIFOLIA1/SINE1-2"/>
</dbReference>
<name>A0AAD5D498_AMBAR</name>
<accession>A0AAD5D498</accession>
<feature type="compositionally biased region" description="Polar residues" evidence="1">
    <location>
        <begin position="179"/>
        <end position="195"/>
    </location>
</feature>
<comment type="caution">
    <text evidence="3">The sequence shown here is derived from an EMBL/GenBank/DDBJ whole genome shotgun (WGS) entry which is preliminary data.</text>
</comment>
<dbReference type="InterPro" id="IPR011989">
    <property type="entry name" value="ARM-like"/>
</dbReference>
<feature type="compositionally biased region" description="Basic and acidic residues" evidence="1">
    <location>
        <begin position="161"/>
        <end position="170"/>
    </location>
</feature>
<dbReference type="SUPFAM" id="SSF48371">
    <property type="entry name" value="ARM repeat"/>
    <property type="match status" value="1"/>
</dbReference>
<feature type="domain" description="TORTIFOLIA1/SINE1-2 N-terminal" evidence="2">
    <location>
        <begin position="3"/>
        <end position="155"/>
    </location>
</feature>
<gene>
    <name evidence="3" type="ORF">M8C21_031135</name>
</gene>
<evidence type="ECO:0000313" key="4">
    <source>
        <dbReference type="Proteomes" id="UP001206925"/>
    </source>
</evidence>
<dbReference type="GO" id="GO:0008017">
    <property type="term" value="F:microtubule binding"/>
    <property type="evidence" value="ECO:0007669"/>
    <property type="project" value="InterPro"/>
</dbReference>
<evidence type="ECO:0000256" key="1">
    <source>
        <dbReference type="SAM" id="MobiDB-lite"/>
    </source>
</evidence>